<dbReference type="PANTHER" id="PTHR30469:SF29">
    <property type="entry name" value="BLR2860 PROTEIN"/>
    <property type="match status" value="1"/>
</dbReference>
<reference evidence="7 8" key="1">
    <citation type="submission" date="2018-12" db="EMBL/GenBank/DDBJ databases">
        <title>Complete genome sequencing of Tabrizicola sp. K13M18.</title>
        <authorList>
            <person name="Bae J.-W."/>
        </authorList>
    </citation>
    <scope>NUCLEOTIDE SEQUENCE [LARGE SCALE GENOMIC DNA]</scope>
    <source>
        <strain evidence="7 8">K13M18</strain>
    </source>
</reference>
<evidence type="ECO:0000256" key="2">
    <source>
        <dbReference type="SAM" id="Coils"/>
    </source>
</evidence>
<feature type="domain" description="CusB-like beta-barrel" evidence="5">
    <location>
        <begin position="214"/>
        <end position="285"/>
    </location>
</feature>
<proteinExistence type="inferred from homology"/>
<dbReference type="Pfam" id="PF25973">
    <property type="entry name" value="BSH_CzcB"/>
    <property type="match status" value="1"/>
</dbReference>
<evidence type="ECO:0000256" key="3">
    <source>
        <dbReference type="SAM" id="MobiDB-lite"/>
    </source>
</evidence>
<name>A0A3S8U504_9RHOB</name>
<keyword evidence="4" id="KW-0732">Signal</keyword>
<dbReference type="Gene3D" id="1.10.287.470">
    <property type="entry name" value="Helix hairpin bin"/>
    <property type="match status" value="1"/>
</dbReference>
<dbReference type="InterPro" id="IPR058647">
    <property type="entry name" value="BSH_CzcB-like"/>
</dbReference>
<dbReference type="NCBIfam" id="TIGR01730">
    <property type="entry name" value="RND_mfp"/>
    <property type="match status" value="1"/>
</dbReference>
<evidence type="ECO:0000313" key="7">
    <source>
        <dbReference type="EMBL" id="AZL58620.1"/>
    </source>
</evidence>
<feature type="domain" description="CzcB-like barrel-sandwich hybrid" evidence="6">
    <location>
        <begin position="82"/>
        <end position="206"/>
    </location>
</feature>
<dbReference type="Gene3D" id="2.40.30.170">
    <property type="match status" value="1"/>
</dbReference>
<feature type="compositionally biased region" description="Low complexity" evidence="3">
    <location>
        <begin position="38"/>
        <end position="50"/>
    </location>
</feature>
<sequence length="367" mass="37873">MPRFHRIAAFCVLAAAGVWVATGEFSSVGSARGGEGQETPTAEAPATDTPAPLRTVATVEPVFIDHARMIRLSGTTAADKRVALAARVDGVIASLDLVKGNAVTAGTVVLMLEGPETVAQAEIAEIALAQRERELELAETLFAGGNTPEVQLTNARSARDAAAAELARATAAVDRLQLKAPFSGIVDTVDVELGEWVQTGTPVATILSLDPILLKAEVSEIDLGSVAPGSKAMIRLANGTQMEGTVRLVAREASAETRTFPVEIALPNPDYSIPSGMTAEVLLAAAPTRAVVVPRSVVTLAETGELGVRVVDADNIAAFAPVTIIDDTPEGLVVTGVPEGLRIVVAGQDLVRNGETVEVVAAEGTSP</sequence>
<dbReference type="KEGG" id="taw:EI545_07090"/>
<gene>
    <name evidence="7" type="ORF">EI545_07090</name>
</gene>
<dbReference type="SUPFAM" id="SSF111369">
    <property type="entry name" value="HlyD-like secretion proteins"/>
    <property type="match status" value="1"/>
</dbReference>
<dbReference type="InterPro" id="IPR058792">
    <property type="entry name" value="Beta-barrel_RND_2"/>
</dbReference>
<evidence type="ECO:0000313" key="8">
    <source>
        <dbReference type="Proteomes" id="UP000282002"/>
    </source>
</evidence>
<evidence type="ECO:0000256" key="1">
    <source>
        <dbReference type="ARBA" id="ARBA00009477"/>
    </source>
</evidence>
<feature type="chain" id="PRO_5019436053" evidence="4">
    <location>
        <begin position="22"/>
        <end position="367"/>
    </location>
</feature>
<dbReference type="Gene3D" id="2.40.50.100">
    <property type="match status" value="1"/>
</dbReference>
<dbReference type="Pfam" id="PF25954">
    <property type="entry name" value="Beta-barrel_RND_2"/>
    <property type="match status" value="1"/>
</dbReference>
<evidence type="ECO:0000259" key="5">
    <source>
        <dbReference type="Pfam" id="PF25954"/>
    </source>
</evidence>
<dbReference type="PANTHER" id="PTHR30469">
    <property type="entry name" value="MULTIDRUG RESISTANCE PROTEIN MDTA"/>
    <property type="match status" value="1"/>
</dbReference>
<dbReference type="AlphaFoldDB" id="A0A3S8U504"/>
<evidence type="ECO:0000259" key="6">
    <source>
        <dbReference type="Pfam" id="PF25973"/>
    </source>
</evidence>
<keyword evidence="8" id="KW-1185">Reference proteome</keyword>
<keyword evidence="2" id="KW-0175">Coiled coil</keyword>
<dbReference type="GO" id="GO:1990281">
    <property type="term" value="C:efflux pump complex"/>
    <property type="evidence" value="ECO:0007669"/>
    <property type="project" value="TreeGrafter"/>
</dbReference>
<dbReference type="Proteomes" id="UP000282002">
    <property type="component" value="Chromosome"/>
</dbReference>
<organism evidence="7 8">
    <name type="scientific">Tabrizicola piscis</name>
    <dbReference type="NCBI Taxonomy" id="2494374"/>
    <lineage>
        <taxon>Bacteria</taxon>
        <taxon>Pseudomonadati</taxon>
        <taxon>Pseudomonadota</taxon>
        <taxon>Alphaproteobacteria</taxon>
        <taxon>Rhodobacterales</taxon>
        <taxon>Paracoccaceae</taxon>
        <taxon>Tabrizicola</taxon>
    </lineage>
</organism>
<dbReference type="GO" id="GO:0015562">
    <property type="term" value="F:efflux transmembrane transporter activity"/>
    <property type="evidence" value="ECO:0007669"/>
    <property type="project" value="TreeGrafter"/>
</dbReference>
<dbReference type="InterPro" id="IPR006143">
    <property type="entry name" value="RND_pump_MFP"/>
</dbReference>
<dbReference type="RefSeq" id="WP_125324821.1">
    <property type="nucleotide sequence ID" value="NZ_CP034328.1"/>
</dbReference>
<evidence type="ECO:0000256" key="4">
    <source>
        <dbReference type="SAM" id="SignalP"/>
    </source>
</evidence>
<feature type="signal peptide" evidence="4">
    <location>
        <begin position="1"/>
        <end position="21"/>
    </location>
</feature>
<dbReference type="Gene3D" id="2.40.420.20">
    <property type="match status" value="1"/>
</dbReference>
<dbReference type="OrthoDB" id="9806939at2"/>
<feature type="coiled-coil region" evidence="2">
    <location>
        <begin position="121"/>
        <end position="179"/>
    </location>
</feature>
<feature type="region of interest" description="Disordered" evidence="3">
    <location>
        <begin position="29"/>
        <end position="50"/>
    </location>
</feature>
<accession>A0A3S8U504</accession>
<dbReference type="EMBL" id="CP034328">
    <property type="protein sequence ID" value="AZL58620.1"/>
    <property type="molecule type" value="Genomic_DNA"/>
</dbReference>
<comment type="similarity">
    <text evidence="1">Belongs to the membrane fusion protein (MFP) (TC 8.A.1) family.</text>
</comment>
<protein>
    <submittedName>
        <fullName evidence="7">Efflux RND transporter periplasmic adaptor subunit</fullName>
    </submittedName>
</protein>